<dbReference type="PANTHER" id="PTHR11017">
    <property type="entry name" value="LEUCINE-RICH REPEAT-CONTAINING PROTEIN"/>
    <property type="match status" value="1"/>
</dbReference>
<sequence>MYIQMDCAVKAIVLELPKRTEICIGPDAFTKLRKLKLLILSNVSFQGPVCLPNQLRYLGWAGCIPWIPEFSSGPNKLVVLDISGGRMLGEPKQFEFSQGFQNLKYISFYECGSLVCTPDLSRTPNLMELEIQSCDNLEVVHESIANHDKLQVVDINDCPKLHYFPILHSKTLQALRIEECEYFERFPDIPHELEGLKELCFRYTAIEEVPTSIEYLVSLRRMRLGGCYRLISLSSSIYKLQNLEELELNECKKLTTFPKYDYSADSGMKTGLPKLRKLNFRYCSLFEVEFLENLLCVPLLESLELHGNEITSLPMSIHKRDHLSTLIVSWCDGLREIPKLPPYVILFDAQNHHPLKNTDHLTSLDDFVRRGLAMADISSQERPECSIIIPGCRMPEWILPVEGDSISFMVSEDLYHKFLGLSLCMVVHGYGEGPNLLKIKKHVNGQSRGSQRQGLLSNGMDHVWLHNSIDLWGEVDFGQIEGRYVQFSLTTQHLRVKKWGLRIICKQLNDDLRIEILDNQIMDLALLSEVVLESTDLEAESSHIHEVSSIEIDPQEDLQDCQMSTEEYRQTVLHELSSLEACEPRPWELLNRLAEMSMAVFARCFCC</sequence>
<keyword evidence="3" id="KW-1185">Reference proteome</keyword>
<dbReference type="InterPro" id="IPR058546">
    <property type="entry name" value="RPS4B/Roq1-like_LRR"/>
</dbReference>
<dbReference type="Proteomes" id="UP000827889">
    <property type="component" value="Chromosome 3"/>
</dbReference>
<dbReference type="PANTHER" id="PTHR11017:SF292">
    <property type="entry name" value="AAA+ ATPASE DOMAIN-CONTAINING PROTEIN"/>
    <property type="match status" value="1"/>
</dbReference>
<dbReference type="RefSeq" id="XP_048132808.1">
    <property type="nucleotide sequence ID" value="XM_048276851.1"/>
</dbReference>
<dbReference type="Pfam" id="PF23286">
    <property type="entry name" value="LRR_13"/>
    <property type="match status" value="1"/>
</dbReference>
<evidence type="ECO:0000259" key="2">
    <source>
        <dbReference type="Pfam" id="PF23286"/>
    </source>
</evidence>
<keyword evidence="1" id="KW-0611">Plant defense</keyword>
<evidence type="ECO:0000313" key="4">
    <source>
        <dbReference type="RefSeq" id="XP_048132807.1"/>
    </source>
</evidence>
<dbReference type="GeneID" id="125314478"/>
<name>A0ABM3H873_9MYRT</name>
<evidence type="ECO:0000313" key="3">
    <source>
        <dbReference type="Proteomes" id="UP000827889"/>
    </source>
</evidence>
<dbReference type="RefSeq" id="XP_048132807.1">
    <property type="nucleotide sequence ID" value="XM_048276850.1"/>
</dbReference>
<evidence type="ECO:0000313" key="5">
    <source>
        <dbReference type="RefSeq" id="XP_048132808.1"/>
    </source>
</evidence>
<protein>
    <submittedName>
        <fullName evidence="4">TMV resistance protein N-like isoform X1</fullName>
    </submittedName>
    <submittedName>
        <fullName evidence="5">TMV resistance protein N-like isoform X2</fullName>
    </submittedName>
</protein>
<proteinExistence type="predicted"/>
<accession>A0ABM3H873</accession>
<dbReference type="Gene3D" id="3.80.10.10">
    <property type="entry name" value="Ribonuclease Inhibitor"/>
    <property type="match status" value="2"/>
</dbReference>
<evidence type="ECO:0000256" key="1">
    <source>
        <dbReference type="ARBA" id="ARBA00022821"/>
    </source>
</evidence>
<dbReference type="InterPro" id="IPR044974">
    <property type="entry name" value="Disease_R_plants"/>
</dbReference>
<gene>
    <name evidence="4 5" type="primary">LOC125314478</name>
</gene>
<reference evidence="4 5" key="1">
    <citation type="submission" date="2025-05" db="UniProtKB">
        <authorList>
            <consortium name="RefSeq"/>
        </authorList>
    </citation>
    <scope>IDENTIFICATION</scope>
    <source>
        <tissue evidence="4 5">Leaf</tissue>
    </source>
</reference>
<organism evidence="3 4">
    <name type="scientific">Rhodamnia argentea</name>
    <dbReference type="NCBI Taxonomy" id="178133"/>
    <lineage>
        <taxon>Eukaryota</taxon>
        <taxon>Viridiplantae</taxon>
        <taxon>Streptophyta</taxon>
        <taxon>Embryophyta</taxon>
        <taxon>Tracheophyta</taxon>
        <taxon>Spermatophyta</taxon>
        <taxon>Magnoliopsida</taxon>
        <taxon>eudicotyledons</taxon>
        <taxon>Gunneridae</taxon>
        <taxon>Pentapetalae</taxon>
        <taxon>rosids</taxon>
        <taxon>malvids</taxon>
        <taxon>Myrtales</taxon>
        <taxon>Myrtaceae</taxon>
        <taxon>Myrtoideae</taxon>
        <taxon>Myrteae</taxon>
        <taxon>Australasian group</taxon>
        <taxon>Rhodamnia</taxon>
    </lineage>
</organism>
<feature type="domain" description="Disease resistance protein RPS4B/Roq1-like leucine-rich repeats" evidence="2">
    <location>
        <begin position="171"/>
        <end position="346"/>
    </location>
</feature>
<dbReference type="SUPFAM" id="SSF52058">
    <property type="entry name" value="L domain-like"/>
    <property type="match status" value="1"/>
</dbReference>
<dbReference type="InterPro" id="IPR032675">
    <property type="entry name" value="LRR_dom_sf"/>
</dbReference>